<evidence type="ECO:0000313" key="2">
    <source>
        <dbReference type="Proteomes" id="UP000237580"/>
    </source>
</evidence>
<comment type="caution">
    <text evidence="1">The sequence shown here is derived from an EMBL/GenBank/DDBJ whole genome shotgun (WGS) entry which is preliminary data.</text>
</comment>
<organism evidence="1 2">
    <name type="scientific">Pseudomonas syringae pv. persicae</name>
    <dbReference type="NCBI Taxonomy" id="237306"/>
    <lineage>
        <taxon>Bacteria</taxon>
        <taxon>Pseudomonadati</taxon>
        <taxon>Pseudomonadota</taxon>
        <taxon>Gammaproteobacteria</taxon>
        <taxon>Pseudomonadales</taxon>
        <taxon>Pseudomonadaceae</taxon>
        <taxon>Pseudomonas</taxon>
    </lineage>
</organism>
<gene>
    <name evidence="1" type="ORF">NCPPB2254_04582</name>
</gene>
<reference evidence="1 2" key="1">
    <citation type="submission" date="2017-11" db="EMBL/GenBank/DDBJ databases">
        <authorList>
            <person name="Blom J."/>
        </authorList>
    </citation>
    <scope>NUCLEOTIDE SEQUENCE [LARGE SCALE GENOMIC DNA]</scope>
    <source>
        <strain evidence="1">NCPPB 2254</strain>
    </source>
</reference>
<sequence length="49" mass="5776">MRLETNPITTALKKSNFTWEDIVQKLNCLAEYFNKKKSDEKPIKNCETL</sequence>
<accession>A0AB38EJM7</accession>
<proteinExistence type="predicted"/>
<name>A0AB38EJM7_9PSED</name>
<dbReference type="Proteomes" id="UP000237580">
    <property type="component" value="Unassembled WGS sequence"/>
</dbReference>
<dbReference type="AlphaFoldDB" id="A0AB38EJM7"/>
<evidence type="ECO:0000313" key="1">
    <source>
        <dbReference type="EMBL" id="SOQ13747.1"/>
    </source>
</evidence>
<dbReference type="EMBL" id="ODAM01000125">
    <property type="protein sequence ID" value="SOQ13747.1"/>
    <property type="molecule type" value="Genomic_DNA"/>
</dbReference>
<protein>
    <submittedName>
        <fullName evidence="1">Uncharacterized protein</fullName>
    </submittedName>
</protein>